<comment type="caution">
    <text evidence="1">The sequence shown here is derived from an EMBL/GenBank/DDBJ whole genome shotgun (WGS) entry which is preliminary data.</text>
</comment>
<dbReference type="EMBL" id="BEXD01000683">
    <property type="protein sequence ID" value="GBB89447.1"/>
    <property type="molecule type" value="Genomic_DNA"/>
</dbReference>
<name>A0A2Z6QH15_9GLOM</name>
<dbReference type="Proteomes" id="UP000247702">
    <property type="component" value="Unassembled WGS sequence"/>
</dbReference>
<sequence length="140" mass="16293">MKLDSRNYCWTNITNWTLELRVLDEYYELDLGIEVSFWTNNTNWALEFRVSDEYYEPDFRIEVSGGGEVNFVISRNGFNASSFPFTNNTNWTLELRFLDKYYELDFGIEASCWQDESEPTLSESGLGILGISYGLALKQS</sequence>
<gene>
    <name evidence="1" type="ORF">RclHR1_16120004</name>
</gene>
<accession>A0A2Z6QH15</accession>
<reference evidence="1 2" key="1">
    <citation type="submission" date="2017-11" db="EMBL/GenBank/DDBJ databases">
        <title>The genome of Rhizophagus clarus HR1 reveals common genetic basis of auxotrophy among arbuscular mycorrhizal fungi.</title>
        <authorList>
            <person name="Kobayashi Y."/>
        </authorList>
    </citation>
    <scope>NUCLEOTIDE SEQUENCE [LARGE SCALE GENOMIC DNA]</scope>
    <source>
        <strain evidence="1 2">HR1</strain>
    </source>
</reference>
<evidence type="ECO:0000313" key="2">
    <source>
        <dbReference type="Proteomes" id="UP000247702"/>
    </source>
</evidence>
<dbReference type="AlphaFoldDB" id="A0A2Z6QH15"/>
<evidence type="ECO:0000313" key="1">
    <source>
        <dbReference type="EMBL" id="GBB89447.1"/>
    </source>
</evidence>
<organism evidence="1 2">
    <name type="scientific">Rhizophagus clarus</name>
    <dbReference type="NCBI Taxonomy" id="94130"/>
    <lineage>
        <taxon>Eukaryota</taxon>
        <taxon>Fungi</taxon>
        <taxon>Fungi incertae sedis</taxon>
        <taxon>Mucoromycota</taxon>
        <taxon>Glomeromycotina</taxon>
        <taxon>Glomeromycetes</taxon>
        <taxon>Glomerales</taxon>
        <taxon>Glomeraceae</taxon>
        <taxon>Rhizophagus</taxon>
    </lineage>
</organism>
<protein>
    <submittedName>
        <fullName evidence="1">Uncharacterized protein</fullName>
    </submittedName>
</protein>
<keyword evidence="2" id="KW-1185">Reference proteome</keyword>
<proteinExistence type="predicted"/>